<feature type="compositionally biased region" description="Low complexity" evidence="1">
    <location>
        <begin position="30"/>
        <end position="42"/>
    </location>
</feature>
<comment type="caution">
    <text evidence="2">The sequence shown here is derived from an EMBL/GenBank/DDBJ whole genome shotgun (WGS) entry which is preliminary data.</text>
</comment>
<feature type="region of interest" description="Disordered" evidence="1">
    <location>
        <begin position="158"/>
        <end position="220"/>
    </location>
</feature>
<accession>A0AAN7Y8P3</accession>
<feature type="compositionally biased region" description="Polar residues" evidence="1">
    <location>
        <begin position="178"/>
        <end position="195"/>
    </location>
</feature>
<dbReference type="EMBL" id="JAVRRJ010000010">
    <property type="protein sequence ID" value="KAK5081320.1"/>
    <property type="molecule type" value="Genomic_DNA"/>
</dbReference>
<gene>
    <name evidence="2" type="ORF">LTR05_008114</name>
</gene>
<feature type="compositionally biased region" description="Acidic residues" evidence="1">
    <location>
        <begin position="209"/>
        <end position="220"/>
    </location>
</feature>
<feature type="region of interest" description="Disordered" evidence="1">
    <location>
        <begin position="670"/>
        <end position="734"/>
    </location>
</feature>
<organism evidence="2 3">
    <name type="scientific">Lithohypha guttulata</name>
    <dbReference type="NCBI Taxonomy" id="1690604"/>
    <lineage>
        <taxon>Eukaryota</taxon>
        <taxon>Fungi</taxon>
        <taxon>Dikarya</taxon>
        <taxon>Ascomycota</taxon>
        <taxon>Pezizomycotina</taxon>
        <taxon>Eurotiomycetes</taxon>
        <taxon>Chaetothyriomycetidae</taxon>
        <taxon>Chaetothyriales</taxon>
        <taxon>Trichomeriaceae</taxon>
        <taxon>Lithohypha</taxon>
    </lineage>
</organism>
<protein>
    <submittedName>
        <fullName evidence="2">Uncharacterized protein</fullName>
    </submittedName>
</protein>
<evidence type="ECO:0000256" key="1">
    <source>
        <dbReference type="SAM" id="MobiDB-lite"/>
    </source>
</evidence>
<feature type="region of interest" description="Disordered" evidence="1">
    <location>
        <begin position="751"/>
        <end position="774"/>
    </location>
</feature>
<dbReference type="Proteomes" id="UP001309876">
    <property type="component" value="Unassembled WGS sequence"/>
</dbReference>
<feature type="compositionally biased region" description="Basic and acidic residues" evidence="1">
    <location>
        <begin position="597"/>
        <end position="636"/>
    </location>
</feature>
<name>A0AAN7Y8P3_9EURO</name>
<sequence>MPPTLASIREASSRGRKRQNADTNGEQPRRGNSSQRGNSRGRASGGRGRSRARGGGRGRGRGNSNHHNNVDFRPTKRPRLEVDDEEFSEDDSPLWNHADERDNHGGPSHSVDEMFQVSQRHVQEDDVLEQWYKDPFERFEPEGPAYDQLRQQNIYRGLRSQGYQDEEERKDERLAQLKMSSSTTTKQGRTPSLTASVHEPVADTHMSEEENFSENEAEDRDMVEDDYISSLLKEAEHIPQLFARDESTEQNADAEQRDDWTAEVVSDWKSLSYAQRIQVLKHRLRIFDMVYGTHGLKDRAEIYDINYSSCQTVLPRSEFKRLKTTDLYYETNKEHQYRRYRTQGHRLSQEITLAPGSLALENHLITLEALEADGSDREDHDDESNDDNHNDERLDGALADEAEEEDKGFEDVDFDGDSEEEIDGYQQLNSRKDRDDPIDEPKELVTLEHDQTTPHDVGVLTEDPTFGLSGVGITTTSQKGIQVYDSQLANCRRCILILEAELTRRKRQARQLSQGYELEEEPEQIASSFTALEPNELLQQLEYYRDQVATINKLEGDIIRSKLEENHFAWELPHTVRDKMMHQWPDLRVYVEIPRDSRADAERPSESRKRKESVINSEARPRLETRPQKKRARDDSEVYGDTRQQRPASKKQKITNIRQLADREQHLPAELSAGDDQDTVDLGSNHDTQGARRKKAKRLRQPRKFKVLRQDDDQDTTESSPTTVKGRSKKNKLKARVFTEAEAAMQQAMMGERDPDAGLGDYRKDEQGLWVKDA</sequence>
<evidence type="ECO:0000313" key="3">
    <source>
        <dbReference type="Proteomes" id="UP001309876"/>
    </source>
</evidence>
<feature type="region of interest" description="Disordered" evidence="1">
    <location>
        <begin position="1"/>
        <end position="111"/>
    </location>
</feature>
<feature type="region of interest" description="Disordered" evidence="1">
    <location>
        <begin position="373"/>
        <end position="419"/>
    </location>
</feature>
<proteinExistence type="predicted"/>
<evidence type="ECO:0000313" key="2">
    <source>
        <dbReference type="EMBL" id="KAK5081320.1"/>
    </source>
</evidence>
<reference evidence="2 3" key="1">
    <citation type="submission" date="2023-08" db="EMBL/GenBank/DDBJ databases">
        <title>Black Yeasts Isolated from many extreme environments.</title>
        <authorList>
            <person name="Coleine C."/>
            <person name="Stajich J.E."/>
            <person name="Selbmann L."/>
        </authorList>
    </citation>
    <scope>NUCLEOTIDE SEQUENCE [LARGE SCALE GENOMIC DNA]</scope>
    <source>
        <strain evidence="2 3">CCFEE 5910</strain>
    </source>
</reference>
<dbReference type="AlphaFoldDB" id="A0AAN7Y8P3"/>
<feature type="compositionally biased region" description="Acidic residues" evidence="1">
    <location>
        <begin position="398"/>
        <end position="419"/>
    </location>
</feature>
<feature type="compositionally biased region" description="Acidic residues" evidence="1">
    <location>
        <begin position="82"/>
        <end position="92"/>
    </location>
</feature>
<feature type="compositionally biased region" description="Basic residues" evidence="1">
    <location>
        <begin position="691"/>
        <end position="707"/>
    </location>
</feature>
<feature type="region of interest" description="Disordered" evidence="1">
    <location>
        <begin position="597"/>
        <end position="654"/>
    </location>
</feature>
<keyword evidence="3" id="KW-1185">Reference proteome</keyword>
<feature type="compositionally biased region" description="Basic residues" evidence="1">
    <location>
        <begin position="48"/>
        <end position="60"/>
    </location>
</feature>
<feature type="compositionally biased region" description="Basic and acidic residues" evidence="1">
    <location>
        <begin position="68"/>
        <end position="81"/>
    </location>
</feature>
<feature type="compositionally biased region" description="Basic and acidic residues" evidence="1">
    <location>
        <begin position="386"/>
        <end position="395"/>
    </location>
</feature>